<keyword evidence="1" id="KW-0732">Signal</keyword>
<comment type="caution">
    <text evidence="2">The sequence shown here is derived from an EMBL/GenBank/DDBJ whole genome shotgun (WGS) entry which is preliminary data.</text>
</comment>
<name>A0A1R0XR86_9BACL</name>
<organism evidence="2 3">
    <name type="scientific">Paenibacillus odorifer</name>
    <dbReference type="NCBI Taxonomy" id="189426"/>
    <lineage>
        <taxon>Bacteria</taxon>
        <taxon>Bacillati</taxon>
        <taxon>Bacillota</taxon>
        <taxon>Bacilli</taxon>
        <taxon>Bacillales</taxon>
        <taxon>Paenibacillaceae</taxon>
        <taxon>Paenibacillus</taxon>
    </lineage>
</organism>
<dbReference type="RefSeq" id="WP_076120484.1">
    <property type="nucleotide sequence ID" value="NZ_MPTC01000021.1"/>
</dbReference>
<proteinExistence type="predicted"/>
<feature type="signal peptide" evidence="1">
    <location>
        <begin position="1"/>
        <end position="25"/>
    </location>
</feature>
<dbReference type="OrthoDB" id="337615at2"/>
<accession>A0A1R0XR86</accession>
<sequence>MKKKVVTTLCGTMILLVGMGTGAFASSQLQEIKALLNGELKIRVNGEITPLKDGNGKAVLPITYKGTTYLPVRSVSELLDVPVNYDGTAKEVIIGEQQAGVPVKQEDFNTSLHTKDPALTKYGGKNYKEVLYSAPNSNIKYTALSPNGKYQKLVLQFAAIGKEVESLEIRDNDKNVLLKKVEKISPNSDLQTIEVDISGVKNIAINVTQAVDGGFIIPLDTSIYK</sequence>
<dbReference type="Proteomes" id="UP000187439">
    <property type="component" value="Unassembled WGS sequence"/>
</dbReference>
<dbReference type="AlphaFoldDB" id="A0A1R0XR86"/>
<evidence type="ECO:0000256" key="1">
    <source>
        <dbReference type="SAM" id="SignalP"/>
    </source>
</evidence>
<reference evidence="2 3" key="1">
    <citation type="submission" date="2016-10" db="EMBL/GenBank/DDBJ databases">
        <title>Paenibacillus species isolates.</title>
        <authorList>
            <person name="Beno S.M."/>
        </authorList>
    </citation>
    <scope>NUCLEOTIDE SEQUENCE [LARGE SCALE GENOMIC DNA]</scope>
    <source>
        <strain evidence="2 3">FSL H7-0710</strain>
    </source>
</reference>
<gene>
    <name evidence="2" type="ORF">BSK52_20605</name>
</gene>
<feature type="chain" id="PRO_5012909703" evidence="1">
    <location>
        <begin position="26"/>
        <end position="225"/>
    </location>
</feature>
<evidence type="ECO:0000313" key="3">
    <source>
        <dbReference type="Proteomes" id="UP000187439"/>
    </source>
</evidence>
<protein>
    <submittedName>
        <fullName evidence="2">Uncharacterized protein</fullName>
    </submittedName>
</protein>
<evidence type="ECO:0000313" key="2">
    <source>
        <dbReference type="EMBL" id="OMD37683.1"/>
    </source>
</evidence>
<dbReference type="EMBL" id="MPTC01000021">
    <property type="protein sequence ID" value="OMD37683.1"/>
    <property type="molecule type" value="Genomic_DNA"/>
</dbReference>